<dbReference type="EC" id="2.7.7.60" evidence="14"/>
<evidence type="ECO:0000256" key="7">
    <source>
        <dbReference type="ARBA" id="ARBA00009789"/>
    </source>
</evidence>
<accession>A0A8E4BRL5</accession>
<comment type="pathway">
    <text evidence="5 14">Isoprenoid biosynthesis; isopentenyl diphosphate biosynthesis via DXP pathway; isopentenyl diphosphate from 1-deoxy-D-xylulose 5-phosphate: step 2/6.</text>
</comment>
<dbReference type="GO" id="GO:0046872">
    <property type="term" value="F:metal ion binding"/>
    <property type="evidence" value="ECO:0007669"/>
    <property type="project" value="UniProtKB-KW"/>
</dbReference>
<keyword evidence="11 14" id="KW-0414">Isoprene biosynthesis</keyword>
<dbReference type="InterPro" id="IPR034683">
    <property type="entry name" value="IspD/TarI"/>
</dbReference>
<dbReference type="PANTHER" id="PTHR43181">
    <property type="entry name" value="2-C-METHYL-D-ERYTHRITOL 2,4-CYCLODIPHOSPHATE SYNTHASE, CHLOROPLASTIC"/>
    <property type="match status" value="1"/>
</dbReference>
<comment type="similarity">
    <text evidence="14">In the C-terminal section; belongs to the IspF family.</text>
</comment>
<dbReference type="CDD" id="cd02516">
    <property type="entry name" value="CDP-ME_synthetase"/>
    <property type="match status" value="1"/>
</dbReference>
<comment type="cofactor">
    <cofactor evidence="3 14">
        <name>a divalent metal cation</name>
        <dbReference type="ChEBI" id="CHEBI:60240"/>
    </cofactor>
</comment>
<keyword evidence="9 14" id="KW-0548">Nucleotidyltransferase</keyword>
<dbReference type="EMBL" id="AP019697">
    <property type="protein sequence ID" value="BBK24890.1"/>
    <property type="molecule type" value="Genomic_DNA"/>
</dbReference>
<dbReference type="InterPro" id="IPR020555">
    <property type="entry name" value="MECDP_synthase_CS"/>
</dbReference>
<keyword evidence="12 14" id="KW-0456">Lyase</keyword>
<dbReference type="GeneID" id="92716046"/>
<comment type="catalytic activity">
    <reaction evidence="1 14">
        <text>4-CDP-2-C-methyl-D-erythritol 2-phosphate = 2-C-methyl-D-erythritol 2,4-cyclic diphosphate + CMP</text>
        <dbReference type="Rhea" id="RHEA:23864"/>
        <dbReference type="ChEBI" id="CHEBI:57919"/>
        <dbReference type="ChEBI" id="CHEBI:58483"/>
        <dbReference type="ChEBI" id="CHEBI:60377"/>
        <dbReference type="EC" id="4.6.1.12"/>
    </reaction>
</comment>
<feature type="binding site" evidence="14">
    <location>
        <begin position="236"/>
        <end position="238"/>
    </location>
    <ligand>
        <name>4-CDP-2-C-methyl-D-erythritol 2-phosphate</name>
        <dbReference type="ChEBI" id="CHEBI:57919"/>
    </ligand>
</feature>
<comment type="similarity">
    <text evidence="14">In the N-terminal section; belongs to the IspD/TarI cytidylyltransferase family. IspD subfamily.</text>
</comment>
<dbReference type="AlphaFoldDB" id="A0A8E4BRL5"/>
<dbReference type="GO" id="GO:0019288">
    <property type="term" value="P:isopentenyl diphosphate biosynthetic process, methylerythritol 4-phosphate pathway"/>
    <property type="evidence" value="ECO:0007669"/>
    <property type="project" value="UniProtKB-UniRule"/>
</dbReference>
<dbReference type="InterPro" id="IPR026596">
    <property type="entry name" value="IspD/F"/>
</dbReference>
<sequence length="387" mass="42404">MNSLILVAAGKGTRMNAAKNKLFLEYQGYPLIYYTLKNIQKSRLLSELIVVASKEELSIFLPLVESLNFKIPVKFASGGARRIDSVRNGLAQVSDRSEKVLVHDGARPFVDGEIIDLAFISIDSRHPAVMVGIPCVDTMKAVSYDTIVKTLDRSNLIRAQTPQGAYTDIFQKAVSALENDSTITDDASILENKGIKVSVVPGKESYFKVTTPEDWDRFKTMMNKDNAFCRIGQGYDIHQMDESSPLVIGGVKIRDHHGLKGHSDADVLIHAIIDALLGAAGLRDIGYYFPDTDDRYKGISSLKLLENVGKMITESGFLIGNIDTTVIAEKPKLAGYIDTMKANIAGVLDIPVSKLGIKAKTNEKLDAAGREEGIASFASAILFRRDF</sequence>
<dbReference type="SUPFAM" id="SSF69765">
    <property type="entry name" value="IpsF-like"/>
    <property type="match status" value="1"/>
</dbReference>
<feature type="site" description="Transition state stabilizer" evidence="14">
    <location>
        <position position="361"/>
    </location>
</feature>
<dbReference type="FunFam" id="3.30.1330.50:FF:000003">
    <property type="entry name" value="2-C-methyl-D-erythritol 2,4-cyclodiphosphate synthase"/>
    <property type="match status" value="1"/>
</dbReference>
<feature type="region of interest" description="2-C-methyl-D-erythritol 2,4-cyclodiphosphate synthase" evidence="14">
    <location>
        <begin position="230"/>
        <end position="387"/>
    </location>
</feature>
<comment type="catalytic activity">
    <reaction evidence="2 14">
        <text>2-C-methyl-D-erythritol 4-phosphate + CTP + H(+) = 4-CDP-2-C-methyl-D-erythritol + diphosphate</text>
        <dbReference type="Rhea" id="RHEA:13429"/>
        <dbReference type="ChEBI" id="CHEBI:15378"/>
        <dbReference type="ChEBI" id="CHEBI:33019"/>
        <dbReference type="ChEBI" id="CHEBI:37563"/>
        <dbReference type="ChEBI" id="CHEBI:57823"/>
        <dbReference type="ChEBI" id="CHEBI:58262"/>
        <dbReference type="EC" id="2.7.7.60"/>
    </reaction>
</comment>
<dbReference type="GO" id="GO:0008685">
    <property type="term" value="F:2-C-methyl-D-erythritol 2,4-cyclodiphosphate synthase activity"/>
    <property type="evidence" value="ECO:0007669"/>
    <property type="project" value="UniProtKB-UniRule"/>
</dbReference>
<feature type="site" description="Positions MEP for the nucleophilic attack" evidence="14">
    <location>
        <position position="208"/>
    </location>
</feature>
<dbReference type="Gene3D" id="3.90.550.10">
    <property type="entry name" value="Spore Coat Polysaccharide Biosynthesis Protein SpsA, Chain A"/>
    <property type="match status" value="1"/>
</dbReference>
<dbReference type="PANTHER" id="PTHR43181:SF1">
    <property type="entry name" value="2-C-METHYL-D-ERYTHRITOL 2,4-CYCLODIPHOSPHATE SYNTHASE, CHLOROPLASTIC"/>
    <property type="match status" value="1"/>
</dbReference>
<evidence type="ECO:0000256" key="11">
    <source>
        <dbReference type="ARBA" id="ARBA00023229"/>
    </source>
</evidence>
<feature type="domain" description="2-C-methyl-D-erythritol 2,4-cyclodiphosphate synthase" evidence="15">
    <location>
        <begin position="230"/>
        <end position="382"/>
    </location>
</feature>
<reference evidence="17" key="1">
    <citation type="submission" date="2019-05" db="EMBL/GenBank/DDBJ databases">
        <title>Complete genome sequencing of Dialister sp. strain 5BBH33.</title>
        <authorList>
            <person name="Sakamoto M."/>
            <person name="Murakami T."/>
            <person name="Mori H."/>
        </authorList>
    </citation>
    <scope>NUCLEOTIDE SEQUENCE [LARGE SCALE GENOMIC DNA]</scope>
    <source>
        <strain evidence="17">5BBH33</strain>
    </source>
</reference>
<keyword evidence="17" id="KW-1185">Reference proteome</keyword>
<evidence type="ECO:0000256" key="2">
    <source>
        <dbReference type="ARBA" id="ARBA00001282"/>
    </source>
</evidence>
<dbReference type="HAMAP" id="MF_01520">
    <property type="entry name" value="IspDF"/>
    <property type="match status" value="1"/>
</dbReference>
<dbReference type="RefSeq" id="WP_108849764.1">
    <property type="nucleotide sequence ID" value="NZ_AP019697.1"/>
</dbReference>
<dbReference type="GO" id="GO:0016114">
    <property type="term" value="P:terpenoid biosynthetic process"/>
    <property type="evidence" value="ECO:0007669"/>
    <property type="project" value="InterPro"/>
</dbReference>
<feature type="binding site" evidence="14">
    <location>
        <begin position="262"/>
        <end position="263"/>
    </location>
    <ligand>
        <name>4-CDP-2-C-methyl-D-erythritol 2-phosphate</name>
        <dbReference type="ChEBI" id="CHEBI:57919"/>
    </ligand>
</feature>
<feature type="binding site" evidence="14">
    <location>
        <position position="236"/>
    </location>
    <ligand>
        <name>a divalent metal cation</name>
        <dbReference type="ChEBI" id="CHEBI:60240"/>
    </ligand>
</feature>
<dbReference type="Gene3D" id="3.30.1330.50">
    <property type="entry name" value="2-C-methyl-D-erythritol 2,4-cyclodiphosphate synthase"/>
    <property type="match status" value="1"/>
</dbReference>
<comment type="similarity">
    <text evidence="6">Belongs to the IspF family.</text>
</comment>
<evidence type="ECO:0000256" key="14">
    <source>
        <dbReference type="HAMAP-Rule" id="MF_01520"/>
    </source>
</evidence>
<feature type="binding site" evidence="14">
    <location>
        <begin position="289"/>
        <end position="293"/>
    </location>
    <ligand>
        <name>4-CDP-2-C-methyl-D-erythritol 2-phosphate</name>
        <dbReference type="ChEBI" id="CHEBI:57919"/>
    </ligand>
</feature>
<feature type="site" description="Positions MEP for the nucleophilic attack" evidence="14">
    <location>
        <position position="153"/>
    </location>
</feature>
<evidence type="ECO:0000313" key="16">
    <source>
        <dbReference type="EMBL" id="BBK24890.1"/>
    </source>
</evidence>
<comment type="similarity">
    <text evidence="7">Belongs to the IspD/TarI cytidylyltransferase family. IspD subfamily.</text>
</comment>
<dbReference type="InterPro" id="IPR001228">
    <property type="entry name" value="IspD"/>
</dbReference>
<dbReference type="FunFam" id="3.90.550.10:FF:000003">
    <property type="entry name" value="2-C-methyl-D-erythritol 4-phosphate cytidylyltransferase"/>
    <property type="match status" value="1"/>
</dbReference>
<keyword evidence="13 14" id="KW-0511">Multifunctional enzyme</keyword>
<dbReference type="InterPro" id="IPR029044">
    <property type="entry name" value="Nucleotide-diphossugar_trans"/>
</dbReference>
<comment type="pathway">
    <text evidence="4 14">Isoprenoid biosynthesis; isopentenyl diphosphate biosynthesis via DXP pathway; isopentenyl diphosphate from 1-deoxy-D-xylulose 5-phosphate: step 4/6.</text>
</comment>
<feature type="binding site" evidence="14">
    <location>
        <position position="238"/>
    </location>
    <ligand>
        <name>a divalent metal cation</name>
        <dbReference type="ChEBI" id="CHEBI:60240"/>
    </ligand>
</feature>
<dbReference type="HAMAP" id="MF_00107">
    <property type="entry name" value="IspF"/>
    <property type="match status" value="1"/>
</dbReference>
<comment type="function">
    <text evidence="14">Bifunctional enzyme that catalyzes the formation of 4-diphosphocytidyl-2-C-methyl-D-erythritol from CTP and 2-C-methyl-D-erythritol 4-phosphate (MEP) (IspD), and catalyzes the conversion of 4-diphosphocytidyl-2-C-methyl-D-erythritol 2-phosphate (CDP-ME2P) to 2-C-methyl-D-erythritol 2,4-cyclodiphosphate (ME-CPP) with a corresponding release of cytidine 5-monophosphate (CMP) (IspF).</text>
</comment>
<dbReference type="InterPro" id="IPR003526">
    <property type="entry name" value="MECDP_synthase"/>
</dbReference>
<dbReference type="Proteomes" id="UP000320585">
    <property type="component" value="Chromosome"/>
</dbReference>
<evidence type="ECO:0000256" key="13">
    <source>
        <dbReference type="ARBA" id="ARBA00023268"/>
    </source>
</evidence>
<protein>
    <recommendedName>
        <fullName evidence="14">Bifunctional enzyme IspD/IspF</fullName>
    </recommendedName>
    <domain>
        <recommendedName>
            <fullName evidence="14">2-C-methyl-D-erythritol 4-phosphate cytidylyltransferase</fullName>
            <ecNumber evidence="14">2.7.7.60</ecNumber>
        </recommendedName>
        <alternativeName>
            <fullName evidence="14">4-diphosphocytidyl-2C-methyl-D-erythritol synthase</fullName>
        </alternativeName>
        <alternativeName>
            <fullName evidence="14">MEP cytidylyltransferase</fullName>
            <shortName evidence="14">MCT</shortName>
        </alternativeName>
    </domain>
    <domain>
        <recommendedName>
            <fullName evidence="14">2-C-methyl-D-erythritol 2,4-cyclodiphosphate synthase</fullName>
            <shortName evidence="14">MECDP-synthase</shortName>
            <shortName evidence="14">MECPP-synthase</shortName>
            <shortName evidence="14">MECPS</shortName>
            <ecNumber evidence="14">4.6.1.12</ecNumber>
        </recommendedName>
    </domain>
</protein>
<evidence type="ECO:0000313" key="17">
    <source>
        <dbReference type="Proteomes" id="UP000320585"/>
    </source>
</evidence>
<evidence type="ECO:0000256" key="10">
    <source>
        <dbReference type="ARBA" id="ARBA00022723"/>
    </source>
</evidence>
<name>A0A8E4BRL5_9FIRM</name>
<keyword evidence="10 14" id="KW-0479">Metal-binding</keyword>
<dbReference type="InterPro" id="IPR036571">
    <property type="entry name" value="MECDP_synthase_sf"/>
</dbReference>
<dbReference type="SUPFAM" id="SSF53448">
    <property type="entry name" value="Nucleotide-diphospho-sugar transferases"/>
    <property type="match status" value="1"/>
</dbReference>
<dbReference type="InterPro" id="IPR018294">
    <property type="entry name" value="ISPD_synthase_CS"/>
</dbReference>
<dbReference type="KEGG" id="dho:Dia5BBH33_08250"/>
<dbReference type="CDD" id="cd00554">
    <property type="entry name" value="MECDP_synthase"/>
    <property type="match status" value="1"/>
</dbReference>
<dbReference type="Pfam" id="PF02542">
    <property type="entry name" value="YgbB"/>
    <property type="match status" value="1"/>
</dbReference>
<feature type="binding site" evidence="14">
    <location>
        <begin position="284"/>
        <end position="286"/>
    </location>
    <ligand>
        <name>4-CDP-2-C-methyl-D-erythritol 2-phosphate</name>
        <dbReference type="ChEBI" id="CHEBI:57919"/>
    </ligand>
</feature>
<dbReference type="OrthoDB" id="9806837at2"/>
<evidence type="ECO:0000256" key="9">
    <source>
        <dbReference type="ARBA" id="ARBA00022695"/>
    </source>
</evidence>
<feature type="binding site" evidence="14">
    <location>
        <position position="270"/>
    </location>
    <ligand>
        <name>a divalent metal cation</name>
        <dbReference type="ChEBI" id="CHEBI:60240"/>
    </ligand>
</feature>
<evidence type="ECO:0000256" key="3">
    <source>
        <dbReference type="ARBA" id="ARBA00001968"/>
    </source>
</evidence>
<dbReference type="PROSITE" id="PS01295">
    <property type="entry name" value="ISPD"/>
    <property type="match status" value="1"/>
</dbReference>
<evidence type="ECO:0000256" key="6">
    <source>
        <dbReference type="ARBA" id="ARBA00008480"/>
    </source>
</evidence>
<evidence type="ECO:0000256" key="1">
    <source>
        <dbReference type="ARBA" id="ARBA00000200"/>
    </source>
</evidence>
<comment type="caution">
    <text evidence="14">Lacks conserved residue(s) required for the propagation of feature annotation.</text>
</comment>
<dbReference type="GO" id="GO:0050518">
    <property type="term" value="F:2-C-methyl-D-erythritol 4-phosphate cytidylyltransferase activity"/>
    <property type="evidence" value="ECO:0007669"/>
    <property type="project" value="UniProtKB-UniRule"/>
</dbReference>
<evidence type="ECO:0000259" key="15">
    <source>
        <dbReference type="Pfam" id="PF02542"/>
    </source>
</evidence>
<evidence type="ECO:0000256" key="5">
    <source>
        <dbReference type="ARBA" id="ARBA00004787"/>
    </source>
</evidence>
<feature type="region of interest" description="2-C-methyl-D-erythritol 4-phosphate cytidylyltransferase" evidence="14">
    <location>
        <begin position="1"/>
        <end position="230"/>
    </location>
</feature>
<keyword evidence="8 14" id="KW-0808">Transferase</keyword>
<organism evidence="16 17">
    <name type="scientific">Dialister hominis</name>
    <dbReference type="NCBI Taxonomy" id="2582419"/>
    <lineage>
        <taxon>Bacteria</taxon>
        <taxon>Bacillati</taxon>
        <taxon>Bacillota</taxon>
        <taxon>Negativicutes</taxon>
        <taxon>Veillonellales</taxon>
        <taxon>Veillonellaceae</taxon>
        <taxon>Dialister</taxon>
    </lineage>
</organism>
<dbReference type="Pfam" id="PF01128">
    <property type="entry name" value="IspD"/>
    <property type="match status" value="1"/>
</dbReference>
<dbReference type="NCBIfam" id="TIGR00453">
    <property type="entry name" value="ispD"/>
    <property type="match status" value="1"/>
</dbReference>
<feature type="site" description="Transition state stabilizer" evidence="14">
    <location>
        <position position="262"/>
    </location>
</feature>
<dbReference type="EC" id="4.6.1.12" evidence="14"/>
<feature type="site" description="Transition state stabilizer" evidence="14">
    <location>
        <position position="21"/>
    </location>
</feature>
<evidence type="ECO:0000256" key="8">
    <source>
        <dbReference type="ARBA" id="ARBA00022679"/>
    </source>
</evidence>
<evidence type="ECO:0000256" key="4">
    <source>
        <dbReference type="ARBA" id="ARBA00004709"/>
    </source>
</evidence>
<feature type="site" description="Transition state stabilizer" evidence="14">
    <location>
        <position position="14"/>
    </location>
</feature>
<proteinExistence type="inferred from homology"/>
<dbReference type="PROSITE" id="PS01350">
    <property type="entry name" value="ISPF"/>
    <property type="match status" value="1"/>
</dbReference>
<dbReference type="UniPathway" id="UPA00056">
    <property type="reaction ID" value="UER00093"/>
</dbReference>
<feature type="binding site" evidence="14">
    <location>
        <position position="370"/>
    </location>
    <ligand>
        <name>4-CDP-2-C-methyl-D-erythritol 2-phosphate</name>
        <dbReference type="ChEBI" id="CHEBI:57919"/>
    </ligand>
</feature>
<evidence type="ECO:0000256" key="12">
    <source>
        <dbReference type="ARBA" id="ARBA00023239"/>
    </source>
</evidence>
<dbReference type="NCBIfam" id="TIGR00151">
    <property type="entry name" value="ispF"/>
    <property type="match status" value="1"/>
</dbReference>
<gene>
    <name evidence="14 16" type="primary">ispDF</name>
    <name evidence="16" type="ORF">Dia5BBH33_08250</name>
</gene>